<feature type="region of interest" description="Disordered" evidence="1">
    <location>
        <begin position="142"/>
        <end position="195"/>
    </location>
</feature>
<accession>A0A7R9I564</accession>
<feature type="compositionally biased region" description="Polar residues" evidence="1">
    <location>
        <begin position="181"/>
        <end position="195"/>
    </location>
</feature>
<protein>
    <submittedName>
        <fullName evidence="2">Uncharacterized protein</fullName>
    </submittedName>
</protein>
<dbReference type="EMBL" id="OD569526">
    <property type="protein sequence ID" value="CAD7448056.1"/>
    <property type="molecule type" value="Genomic_DNA"/>
</dbReference>
<sequence>MVLQRTTSSVQFLNTSNTDKESIHQHLLSSSHTHRLHQRWLRLRPTSTPSNKHPIQQAPHSCSLSPTYGGRGGRLVKLTAPDLNKIKFVLNLDLVALCLAVTSPAEEKSNSIGKEERLARCARTEKIEEEYLKLEQRIDEVPSTWEDDSSEGSSNKNTSEVPSVSFRNNNNDNNDSADNVPVTSTTRRGQTHLQD</sequence>
<name>A0A7R9I564_9NEOP</name>
<proteinExistence type="predicted"/>
<organism evidence="2">
    <name type="scientific">Timema bartmani</name>
    <dbReference type="NCBI Taxonomy" id="61472"/>
    <lineage>
        <taxon>Eukaryota</taxon>
        <taxon>Metazoa</taxon>
        <taxon>Ecdysozoa</taxon>
        <taxon>Arthropoda</taxon>
        <taxon>Hexapoda</taxon>
        <taxon>Insecta</taxon>
        <taxon>Pterygota</taxon>
        <taxon>Neoptera</taxon>
        <taxon>Polyneoptera</taxon>
        <taxon>Phasmatodea</taxon>
        <taxon>Timematodea</taxon>
        <taxon>Timematoidea</taxon>
        <taxon>Timematidae</taxon>
        <taxon>Timema</taxon>
    </lineage>
</organism>
<feature type="compositionally biased region" description="Low complexity" evidence="1">
    <location>
        <begin position="168"/>
        <end position="179"/>
    </location>
</feature>
<evidence type="ECO:0000256" key="1">
    <source>
        <dbReference type="SAM" id="MobiDB-lite"/>
    </source>
</evidence>
<reference evidence="2" key="1">
    <citation type="submission" date="2020-11" db="EMBL/GenBank/DDBJ databases">
        <authorList>
            <person name="Tran Van P."/>
        </authorList>
    </citation>
    <scope>NUCLEOTIDE SEQUENCE</scope>
</reference>
<evidence type="ECO:0000313" key="2">
    <source>
        <dbReference type="EMBL" id="CAD7448056.1"/>
    </source>
</evidence>
<gene>
    <name evidence="2" type="ORF">TBIB3V08_LOCUS10349</name>
</gene>
<dbReference type="AlphaFoldDB" id="A0A7R9I564"/>
<feature type="compositionally biased region" description="Polar residues" evidence="1">
    <location>
        <begin position="151"/>
        <end position="167"/>
    </location>
</feature>